<dbReference type="STRING" id="309803.CTN_0558"/>
<accession>B9K701</accession>
<proteinExistence type="predicted"/>
<keyword evidence="2" id="KW-0282">Flagellum</keyword>
<organism evidence="2 3">
    <name type="scientific">Thermotoga neapolitana (strain ATCC 49049 / DSM 4359 / NBRC 107923 / NS-E)</name>
    <dbReference type="NCBI Taxonomy" id="309803"/>
    <lineage>
        <taxon>Bacteria</taxon>
        <taxon>Thermotogati</taxon>
        <taxon>Thermotogota</taxon>
        <taxon>Thermotogae</taxon>
        <taxon>Thermotogales</taxon>
        <taxon>Thermotogaceae</taxon>
        <taxon>Thermotoga</taxon>
    </lineage>
</organism>
<evidence type="ECO:0000313" key="2">
    <source>
        <dbReference type="EMBL" id="ACM22734.1"/>
    </source>
</evidence>
<dbReference type="GO" id="GO:0005198">
    <property type="term" value="F:structural molecule activity"/>
    <property type="evidence" value="ECO:0007669"/>
    <property type="project" value="InterPro"/>
</dbReference>
<reference evidence="2 3" key="1">
    <citation type="journal article" date="2009" name="Biosci. Biotechnol. Biochem.">
        <title>WeGAS: a web-based microbial genome annotation system.</title>
        <authorList>
            <person name="Lee D."/>
            <person name="Seo H."/>
            <person name="Park C."/>
            <person name="Park K."/>
        </authorList>
    </citation>
    <scope>NUCLEOTIDE SEQUENCE [LARGE SCALE GENOMIC DNA]</scope>
    <source>
        <strain evidence="3">ATCC 49049 / DSM 4359 / NBRC 107923 / NS-E</strain>
    </source>
</reference>
<sequence>MQKLEGKGGISMRIDNVSLVRYIEQLYPERTNRTVYRFNSVSELSIQQRLRSQIEGYRSTLSQIYSGIGLLNTADAGLESITAAIQRARELAVQASSSTLTENERSLLQEEYSRILQGIRRTIQQTTYNNRRILEGENLVVQTGPNEGQNITLNIPDLRETLSKLFETDISRDSQQALRTIDQVLEEVSQTRGNIGAWMNRLEASARNVLNAYSELFRSESVFEPAAEKAMMEQIRNELLRQVTITGLLYRMENSRNVLNLLM</sequence>
<keyword evidence="2" id="KW-0966">Cell projection</keyword>
<name>B9K701_THENN</name>
<dbReference type="eggNOG" id="COG1344">
    <property type="taxonomic scope" value="Bacteria"/>
</dbReference>
<dbReference type="PANTHER" id="PTHR42792:SF2">
    <property type="entry name" value="FLAGELLIN"/>
    <property type="match status" value="1"/>
</dbReference>
<dbReference type="AlphaFoldDB" id="B9K701"/>
<dbReference type="HOGENOM" id="CLU_011142_2_1_0"/>
<dbReference type="EMBL" id="CP000916">
    <property type="protein sequence ID" value="ACM22734.1"/>
    <property type="molecule type" value="Genomic_DNA"/>
</dbReference>
<dbReference type="Proteomes" id="UP000000445">
    <property type="component" value="Chromosome"/>
</dbReference>
<dbReference type="InterPro" id="IPR001029">
    <property type="entry name" value="Flagellin_N"/>
</dbReference>
<dbReference type="InterPro" id="IPR001492">
    <property type="entry name" value="Flagellin"/>
</dbReference>
<evidence type="ECO:0000313" key="3">
    <source>
        <dbReference type="Proteomes" id="UP000000445"/>
    </source>
</evidence>
<dbReference type="PANTHER" id="PTHR42792">
    <property type="entry name" value="FLAGELLIN"/>
    <property type="match status" value="1"/>
</dbReference>
<gene>
    <name evidence="2" type="ordered locus">CTN_0558</name>
</gene>
<dbReference type="GO" id="GO:0009288">
    <property type="term" value="C:bacterial-type flagellum"/>
    <property type="evidence" value="ECO:0007669"/>
    <property type="project" value="InterPro"/>
</dbReference>
<dbReference type="KEGG" id="tna:CTN_0558"/>
<dbReference type="Pfam" id="PF00669">
    <property type="entry name" value="Flagellin_N"/>
    <property type="match status" value="1"/>
</dbReference>
<dbReference type="Gene3D" id="1.20.1330.10">
    <property type="entry name" value="f41 fragment of flagellin, N-terminal domain"/>
    <property type="match status" value="1"/>
</dbReference>
<evidence type="ECO:0000259" key="1">
    <source>
        <dbReference type="Pfam" id="PF00669"/>
    </source>
</evidence>
<dbReference type="SUPFAM" id="SSF64518">
    <property type="entry name" value="Phase 1 flagellin"/>
    <property type="match status" value="1"/>
</dbReference>
<feature type="domain" description="Flagellin N-terminal" evidence="1">
    <location>
        <begin position="42"/>
        <end position="138"/>
    </location>
</feature>
<keyword evidence="2" id="KW-0969">Cilium</keyword>
<keyword evidence="3" id="KW-1185">Reference proteome</keyword>
<protein>
    <submittedName>
        <fullName evidence="2">Flagellin</fullName>
    </submittedName>
</protein>